<proteinExistence type="predicted"/>
<dbReference type="WBParaSite" id="HPLM_0001493801-mRNA-1">
    <property type="protein sequence ID" value="HPLM_0001493801-mRNA-1"/>
    <property type="gene ID" value="HPLM_0001493801"/>
</dbReference>
<feature type="transmembrane region" description="Helical" evidence="2">
    <location>
        <begin position="97"/>
        <end position="116"/>
    </location>
</feature>
<keyword evidence="2" id="KW-0472">Membrane</keyword>
<dbReference type="Pfam" id="PF03216">
    <property type="entry name" value="Rhabdo_ncap_2"/>
    <property type="match status" value="1"/>
</dbReference>
<protein>
    <submittedName>
        <fullName evidence="5">Sideroflexin-4</fullName>
    </submittedName>
</protein>
<gene>
    <name evidence="3" type="ORF">HPLM_LOCUS14930</name>
</gene>
<organism evidence="5">
    <name type="scientific">Haemonchus placei</name>
    <name type="common">Barber's pole worm</name>
    <dbReference type="NCBI Taxonomy" id="6290"/>
    <lineage>
        <taxon>Eukaryota</taxon>
        <taxon>Metazoa</taxon>
        <taxon>Ecdysozoa</taxon>
        <taxon>Nematoda</taxon>
        <taxon>Chromadorea</taxon>
        <taxon>Rhabditida</taxon>
        <taxon>Rhabditina</taxon>
        <taxon>Rhabditomorpha</taxon>
        <taxon>Strongyloidea</taxon>
        <taxon>Trichostrongylidae</taxon>
        <taxon>Haemonchus</taxon>
    </lineage>
</organism>
<dbReference type="EMBL" id="UZAF01018763">
    <property type="protein sequence ID" value="VDO54753.1"/>
    <property type="molecule type" value="Genomic_DNA"/>
</dbReference>
<evidence type="ECO:0000256" key="2">
    <source>
        <dbReference type="SAM" id="Phobius"/>
    </source>
</evidence>
<accession>A0A0N4WTL4</accession>
<keyword evidence="2" id="KW-1133">Transmembrane helix</keyword>
<comment type="subcellular location">
    <subcellularLocation>
        <location evidence="1">Virion</location>
    </subcellularLocation>
</comment>
<dbReference type="InterPro" id="IPR004902">
    <property type="entry name" value="Rhabdo_ncap_2"/>
</dbReference>
<keyword evidence="2" id="KW-0812">Transmembrane</keyword>
<keyword evidence="4" id="KW-1185">Reference proteome</keyword>
<reference evidence="3 4" key="2">
    <citation type="submission" date="2018-11" db="EMBL/GenBank/DDBJ databases">
        <authorList>
            <consortium name="Pathogen Informatics"/>
        </authorList>
    </citation>
    <scope>NUCLEOTIDE SEQUENCE [LARGE SCALE GENOMIC DNA]</scope>
    <source>
        <strain evidence="3 4">MHpl1</strain>
    </source>
</reference>
<reference evidence="5" key="1">
    <citation type="submission" date="2017-02" db="UniProtKB">
        <authorList>
            <consortium name="WormBaseParasite"/>
        </authorList>
    </citation>
    <scope>IDENTIFICATION</scope>
</reference>
<dbReference type="OrthoDB" id="5870404at2759"/>
<dbReference type="Proteomes" id="UP000268014">
    <property type="component" value="Unassembled WGS sequence"/>
</dbReference>
<evidence type="ECO:0000256" key="1">
    <source>
        <dbReference type="ARBA" id="ARBA00004328"/>
    </source>
</evidence>
<name>A0A0N4WTL4_HAEPC</name>
<sequence>MGVATSYMLDRLVAKPTTHVINCGKSFAALPVKYSLTADPNSTIKLDGKSIAAIQNSMVNNGVTPATALQSILEALDKKQPKPECYVQHKAMLEIRLAFFGMVLPALGLSVTYNSAYQLRT</sequence>
<evidence type="ECO:0000313" key="4">
    <source>
        <dbReference type="Proteomes" id="UP000268014"/>
    </source>
</evidence>
<evidence type="ECO:0000313" key="3">
    <source>
        <dbReference type="EMBL" id="VDO54753.1"/>
    </source>
</evidence>
<evidence type="ECO:0000313" key="5">
    <source>
        <dbReference type="WBParaSite" id="HPLM_0001493801-mRNA-1"/>
    </source>
</evidence>
<dbReference type="AlphaFoldDB" id="A0A0N4WTL4"/>